<dbReference type="RefSeq" id="WP_156479833.1">
    <property type="nucleotide sequence ID" value="NZ_CP023525.1"/>
</dbReference>
<protein>
    <submittedName>
        <fullName evidence="2">Uncharacterized protein</fullName>
    </submittedName>
</protein>
<evidence type="ECO:0000313" key="3">
    <source>
        <dbReference type="Proteomes" id="UP000251197"/>
    </source>
</evidence>
<gene>
    <name evidence="2" type="ORF">NCTC12120_06506</name>
</gene>
<reference evidence="2 3" key="1">
    <citation type="submission" date="2018-06" db="EMBL/GenBank/DDBJ databases">
        <authorList>
            <consortium name="Pathogen Informatics"/>
            <person name="Doyle S."/>
        </authorList>
    </citation>
    <scope>NUCLEOTIDE SEQUENCE [LARGE SCALE GENOMIC DNA]</scope>
    <source>
        <strain evidence="2 3">NCTC12120</strain>
    </source>
</reference>
<dbReference type="EMBL" id="UAVU01000010">
    <property type="protein sequence ID" value="SQC93392.1"/>
    <property type="molecule type" value="Genomic_DNA"/>
</dbReference>
<feature type="region of interest" description="Disordered" evidence="1">
    <location>
        <begin position="1"/>
        <end position="34"/>
    </location>
</feature>
<dbReference type="AlphaFoldDB" id="A0A2X3IM08"/>
<evidence type="ECO:0000256" key="1">
    <source>
        <dbReference type="SAM" id="MobiDB-lite"/>
    </source>
</evidence>
<accession>A0A2X3IM08</accession>
<organism evidence="2 3">
    <name type="scientific">Cedecea neteri</name>
    <dbReference type="NCBI Taxonomy" id="158822"/>
    <lineage>
        <taxon>Bacteria</taxon>
        <taxon>Pseudomonadati</taxon>
        <taxon>Pseudomonadota</taxon>
        <taxon>Gammaproteobacteria</taxon>
        <taxon>Enterobacterales</taxon>
        <taxon>Enterobacteriaceae</taxon>
        <taxon>Cedecea</taxon>
    </lineage>
</organism>
<evidence type="ECO:0000313" key="2">
    <source>
        <dbReference type="EMBL" id="SQC93392.1"/>
    </source>
</evidence>
<feature type="compositionally biased region" description="Basic and acidic residues" evidence="1">
    <location>
        <begin position="7"/>
        <end position="30"/>
    </location>
</feature>
<proteinExistence type="predicted"/>
<sequence>MVNLNKITKEREQQLKEKGRWHDPDDKDKPACPSGKFIYTDEGWFYY</sequence>
<dbReference type="Proteomes" id="UP000251197">
    <property type="component" value="Unassembled WGS sequence"/>
</dbReference>
<name>A0A2X3IM08_9ENTR</name>